<dbReference type="EMBL" id="JAAIUW010000006">
    <property type="protein sequence ID" value="KAF7827026.1"/>
    <property type="molecule type" value="Genomic_DNA"/>
</dbReference>
<feature type="compositionally biased region" description="Polar residues" evidence="1">
    <location>
        <begin position="127"/>
        <end position="142"/>
    </location>
</feature>
<dbReference type="GO" id="GO:0004519">
    <property type="term" value="F:endonuclease activity"/>
    <property type="evidence" value="ECO:0007669"/>
    <property type="project" value="UniProtKB-KW"/>
</dbReference>
<dbReference type="GO" id="GO:0004527">
    <property type="term" value="F:exonuclease activity"/>
    <property type="evidence" value="ECO:0007669"/>
    <property type="project" value="UniProtKB-KW"/>
</dbReference>
<feature type="region of interest" description="Disordered" evidence="1">
    <location>
        <begin position="127"/>
        <end position="149"/>
    </location>
</feature>
<feature type="compositionally biased region" description="Polar residues" evidence="1">
    <location>
        <begin position="175"/>
        <end position="185"/>
    </location>
</feature>
<evidence type="ECO:0000313" key="2">
    <source>
        <dbReference type="EMBL" id="KAF7827026.1"/>
    </source>
</evidence>
<dbReference type="PANTHER" id="PTHR35218:SF7">
    <property type="entry name" value="ENDONUCLEASE_EXONUCLEASE_PHOSPHATASE"/>
    <property type="match status" value="1"/>
</dbReference>
<dbReference type="AlphaFoldDB" id="A0A834TUR0"/>
<gene>
    <name evidence="2" type="ORF">G2W53_018190</name>
</gene>
<dbReference type="InterPro" id="IPR036691">
    <property type="entry name" value="Endo/exonu/phosph_ase_sf"/>
</dbReference>
<accession>A0A834TUR0</accession>
<dbReference type="Proteomes" id="UP000634136">
    <property type="component" value="Unassembled WGS sequence"/>
</dbReference>
<protein>
    <submittedName>
        <fullName evidence="2">Endonuclease/exonuclease/phosphatase</fullName>
    </submittedName>
</protein>
<proteinExistence type="predicted"/>
<name>A0A834TUR0_9FABA</name>
<dbReference type="SUPFAM" id="SSF56219">
    <property type="entry name" value="DNase I-like"/>
    <property type="match status" value="1"/>
</dbReference>
<feature type="region of interest" description="Disordered" evidence="1">
    <location>
        <begin position="165"/>
        <end position="196"/>
    </location>
</feature>
<comment type="caution">
    <text evidence="2">The sequence shown here is derived from an EMBL/GenBank/DDBJ whole genome shotgun (WGS) entry which is preliminary data.</text>
</comment>
<keyword evidence="3" id="KW-1185">Reference proteome</keyword>
<organism evidence="2 3">
    <name type="scientific">Senna tora</name>
    <dbReference type="NCBI Taxonomy" id="362788"/>
    <lineage>
        <taxon>Eukaryota</taxon>
        <taxon>Viridiplantae</taxon>
        <taxon>Streptophyta</taxon>
        <taxon>Embryophyta</taxon>
        <taxon>Tracheophyta</taxon>
        <taxon>Spermatophyta</taxon>
        <taxon>Magnoliopsida</taxon>
        <taxon>eudicotyledons</taxon>
        <taxon>Gunneridae</taxon>
        <taxon>Pentapetalae</taxon>
        <taxon>rosids</taxon>
        <taxon>fabids</taxon>
        <taxon>Fabales</taxon>
        <taxon>Fabaceae</taxon>
        <taxon>Caesalpinioideae</taxon>
        <taxon>Cassia clade</taxon>
        <taxon>Senna</taxon>
    </lineage>
</organism>
<keyword evidence="2" id="KW-0378">Hydrolase</keyword>
<keyword evidence="2" id="KW-0540">Nuclease</keyword>
<reference evidence="2" key="1">
    <citation type="submission" date="2020-09" db="EMBL/GenBank/DDBJ databases">
        <title>Genome-Enabled Discovery of Anthraquinone Biosynthesis in Senna tora.</title>
        <authorList>
            <person name="Kang S.-H."/>
            <person name="Pandey R.P."/>
            <person name="Lee C.-M."/>
            <person name="Sim J.-S."/>
            <person name="Jeong J.-T."/>
            <person name="Choi B.-S."/>
            <person name="Jung M."/>
            <person name="Ginzburg D."/>
            <person name="Zhao K."/>
            <person name="Won S.Y."/>
            <person name="Oh T.-J."/>
            <person name="Yu Y."/>
            <person name="Kim N.-H."/>
            <person name="Lee O.R."/>
            <person name="Lee T.-H."/>
            <person name="Bashyal P."/>
            <person name="Kim T.-S."/>
            <person name="Lee W.-H."/>
            <person name="Kawkins C."/>
            <person name="Kim C.-K."/>
            <person name="Kim J.S."/>
            <person name="Ahn B.O."/>
            <person name="Rhee S.Y."/>
            <person name="Sohng J.K."/>
        </authorList>
    </citation>
    <scope>NUCLEOTIDE SEQUENCE</scope>
    <source>
        <tissue evidence="2">Leaf</tissue>
    </source>
</reference>
<keyword evidence="2" id="KW-0269">Exonuclease</keyword>
<sequence>MLPEDHLKVSTASSCLLGSSPILVRQWIPNFSHSIFANCPTSTIWMKLLYLPIEYHHPEILVLIGNAIGSPSSLGPNKPNQSLTPSSLTPSPHRASSTPPTPQAPSLSLLPVISSLTPLDEINETPSFPTNLAISPSTSPTVGSVAPEISLSNPKSSSLQLLISPPHSLFDASPPNHSDASNPSMDSLPAKTAPSQPSFNDLVSINSSLTFLPSSSDSSSLAKDLQGHAPPTIAKIPKYETGTLNYHIMLNSINVPLPNPIEADPIDMPLPYSSDSPSFMPYSPSTPKMHILACNCNGAGASDFPRLFRDMMLLYQPDVVILTKTRISEYRASNVVANLGFICFHKVDTMGFSSGIWLLWNPRAIYIELVDSSFQDIHCLVKVLWVLSLPEPTVSLMEP</sequence>
<evidence type="ECO:0000256" key="1">
    <source>
        <dbReference type="SAM" id="MobiDB-lite"/>
    </source>
</evidence>
<dbReference type="OrthoDB" id="1113909at2759"/>
<keyword evidence="2" id="KW-0255">Endonuclease</keyword>
<feature type="compositionally biased region" description="Low complexity" evidence="1">
    <location>
        <begin position="82"/>
        <end position="107"/>
    </location>
</feature>
<dbReference type="PANTHER" id="PTHR35218">
    <property type="entry name" value="RNASE H DOMAIN-CONTAINING PROTEIN"/>
    <property type="match status" value="1"/>
</dbReference>
<feature type="region of interest" description="Disordered" evidence="1">
    <location>
        <begin position="73"/>
        <end position="107"/>
    </location>
</feature>
<evidence type="ECO:0000313" key="3">
    <source>
        <dbReference type="Proteomes" id="UP000634136"/>
    </source>
</evidence>